<keyword evidence="4 8" id="KW-1133">Transmembrane helix</keyword>
<feature type="compositionally biased region" description="Polar residues" evidence="7">
    <location>
        <begin position="672"/>
        <end position="691"/>
    </location>
</feature>
<keyword evidence="2" id="KW-0597">Phosphoprotein</keyword>
<dbReference type="PANTHER" id="PTHR47808:SF2">
    <property type="entry name" value="LEM DOMAIN-CONTAINING PROTEIN 2"/>
    <property type="match status" value="1"/>
</dbReference>
<evidence type="ECO:0000256" key="8">
    <source>
        <dbReference type="SAM" id="Phobius"/>
    </source>
</evidence>
<evidence type="ECO:0000256" key="1">
    <source>
        <dbReference type="ARBA" id="ARBA00004540"/>
    </source>
</evidence>
<keyword evidence="6" id="KW-0539">Nucleus</keyword>
<evidence type="ECO:0000259" key="9">
    <source>
        <dbReference type="Pfam" id="PF09402"/>
    </source>
</evidence>
<protein>
    <submittedName>
        <fullName evidence="10">Inner nuclear membrane protein enriched at telomere/subtelomere region</fullName>
    </submittedName>
</protein>
<evidence type="ECO:0000256" key="4">
    <source>
        <dbReference type="ARBA" id="ARBA00022989"/>
    </source>
</evidence>
<evidence type="ECO:0000256" key="2">
    <source>
        <dbReference type="ARBA" id="ARBA00022553"/>
    </source>
</evidence>
<proteinExistence type="predicted"/>
<reference evidence="10 11" key="1">
    <citation type="journal article" date="2020" name="Fungal Divers.">
        <title>Resolving the Mortierellaceae phylogeny through synthesis of multi-gene phylogenetics and phylogenomics.</title>
        <authorList>
            <person name="Vandepol N."/>
            <person name="Liber J."/>
            <person name="Desiro A."/>
            <person name="Na H."/>
            <person name="Kennedy M."/>
            <person name="Barry K."/>
            <person name="Grigoriev I.V."/>
            <person name="Miller A.N."/>
            <person name="O'Donnell K."/>
            <person name="Stajich J.E."/>
            <person name="Bonito G."/>
        </authorList>
    </citation>
    <scope>NUCLEOTIDE SEQUENCE [LARGE SCALE GENOMIC DNA]</scope>
    <source>
        <strain evidence="10 11">AD045</strain>
    </source>
</reference>
<feature type="transmembrane region" description="Helical" evidence="8">
    <location>
        <begin position="483"/>
        <end position="506"/>
    </location>
</feature>
<evidence type="ECO:0000256" key="3">
    <source>
        <dbReference type="ARBA" id="ARBA00022692"/>
    </source>
</evidence>
<feature type="transmembrane region" description="Helical" evidence="8">
    <location>
        <begin position="273"/>
        <end position="291"/>
    </location>
</feature>
<sequence length="691" mass="78572">MAPPADEVPHYLHPDFDPWTIKMDQIRNILIQHNVKPPTGAVRKQQLVDLFNEHIKPDVPELGDTEDMIEHEDTAKFAKIKPKRANSRGKLSKENSIVVVETKLEEEPTRGRKPRKADLQSDDDSQPPARGRPRKVTREKSNNFSNENPFQSGSESGRSRSRSRTTPTLVRSRSSTRIASRKAAKESEAESPQDHVFKVPPQPAFSKFMKPSPVAKEKKTESLSGSPVPPSKPATVKARQITDADLPSPKELNLTSSQEAKDDMRELMENLRLKYLWAILPVIFLAYGVWYRQARFDIGFCTPATDELTKGKSWFSPSCIPCPDHATCIDSDADPICPPEYMLKPQLLSFGNFLPLSPICVLNKAREYQSLQVANAAEQLLQIHAGNVECGMLTRDKAPVNSAEYNARRSISTDDLKFQLEQLKDSSIDEEEFLQYWNRALKELHHRPDTIVFEHGLADEERIRSLRPRKSLSCRLRQAFVGWALRFKFILFTLTAGLIGAAAVHVHIARRRKETRIVNGLVQNVLTKLSDQAHYYYVDRVLYPEPYLPEYHLRDVLLADVHSPARRQEIWNKVEAVVERNSNVRATSEEVRGELHRVWEWVGSTGVYNQQQHQHQQHQSAGDRYLRDEHLGSSVGSSTGRAVRGVPKVPPRTGPHGSFFGMRREDSEYLNPENSLYPSLSQQDYGSYSQN</sequence>
<dbReference type="InterPro" id="IPR018996">
    <property type="entry name" value="Man1/Src1-like_C"/>
</dbReference>
<dbReference type="InterPro" id="IPR044780">
    <property type="entry name" value="Heh2/Src1"/>
</dbReference>
<feature type="region of interest" description="Disordered" evidence="7">
    <location>
        <begin position="630"/>
        <end position="691"/>
    </location>
</feature>
<accession>A0ABQ7K075</accession>
<organism evidence="10 11">
    <name type="scientific">Linnemannia gamsii</name>
    <dbReference type="NCBI Taxonomy" id="64522"/>
    <lineage>
        <taxon>Eukaryota</taxon>
        <taxon>Fungi</taxon>
        <taxon>Fungi incertae sedis</taxon>
        <taxon>Mucoromycota</taxon>
        <taxon>Mortierellomycotina</taxon>
        <taxon>Mortierellomycetes</taxon>
        <taxon>Mortierellales</taxon>
        <taxon>Mortierellaceae</taxon>
        <taxon>Linnemannia</taxon>
    </lineage>
</organism>
<comment type="subcellular location">
    <subcellularLocation>
        <location evidence="1">Nucleus inner membrane</location>
    </subcellularLocation>
</comment>
<keyword evidence="5 8" id="KW-0472">Membrane</keyword>
<name>A0ABQ7K075_9FUNG</name>
<feature type="domain" description="Man1/Src1-like C-terminal" evidence="9">
    <location>
        <begin position="281"/>
        <end position="604"/>
    </location>
</feature>
<dbReference type="Proteomes" id="UP001194696">
    <property type="component" value="Unassembled WGS sequence"/>
</dbReference>
<gene>
    <name evidence="10" type="primary">SRC1_1</name>
    <name evidence="10" type="ORF">BGZ96_007480</name>
</gene>
<evidence type="ECO:0000313" key="11">
    <source>
        <dbReference type="Proteomes" id="UP001194696"/>
    </source>
</evidence>
<dbReference type="Gene3D" id="1.10.10.1180">
    <property type="entry name" value="MAN1, winged-helix domain"/>
    <property type="match status" value="1"/>
</dbReference>
<feature type="region of interest" description="Disordered" evidence="7">
    <location>
        <begin position="82"/>
        <end position="258"/>
    </location>
</feature>
<dbReference type="InterPro" id="IPR041885">
    <property type="entry name" value="MAN1_winged_helix_dom"/>
</dbReference>
<feature type="compositionally biased region" description="Basic and acidic residues" evidence="7">
    <location>
        <begin position="183"/>
        <end position="197"/>
    </location>
</feature>
<keyword evidence="3 8" id="KW-0812">Transmembrane</keyword>
<evidence type="ECO:0000256" key="6">
    <source>
        <dbReference type="ARBA" id="ARBA00023242"/>
    </source>
</evidence>
<dbReference type="InterPro" id="IPR011015">
    <property type="entry name" value="LEM/LEM-like_dom_sf"/>
</dbReference>
<evidence type="ECO:0000256" key="5">
    <source>
        <dbReference type="ARBA" id="ARBA00023136"/>
    </source>
</evidence>
<evidence type="ECO:0000256" key="7">
    <source>
        <dbReference type="SAM" id="MobiDB-lite"/>
    </source>
</evidence>
<evidence type="ECO:0000313" key="10">
    <source>
        <dbReference type="EMBL" id="KAG0288783.1"/>
    </source>
</evidence>
<comment type="caution">
    <text evidence="10">The sequence shown here is derived from an EMBL/GenBank/DDBJ whole genome shotgun (WGS) entry which is preliminary data.</text>
</comment>
<keyword evidence="11" id="KW-1185">Reference proteome</keyword>
<dbReference type="PANTHER" id="PTHR47808">
    <property type="entry name" value="INNER NUCLEAR MEMBRANE PROTEIN HEH2-RELATED"/>
    <property type="match status" value="1"/>
</dbReference>
<feature type="compositionally biased region" description="Low complexity" evidence="7">
    <location>
        <begin position="164"/>
        <end position="177"/>
    </location>
</feature>
<dbReference type="EMBL" id="JAAAIM010000387">
    <property type="protein sequence ID" value="KAG0288783.1"/>
    <property type="molecule type" value="Genomic_DNA"/>
</dbReference>
<dbReference type="Gene3D" id="1.10.720.40">
    <property type="match status" value="1"/>
</dbReference>
<feature type="compositionally biased region" description="Polar residues" evidence="7">
    <location>
        <begin position="142"/>
        <end position="151"/>
    </location>
</feature>
<dbReference type="CDD" id="cd12935">
    <property type="entry name" value="LEM_like"/>
    <property type="match status" value="1"/>
</dbReference>
<dbReference type="Pfam" id="PF09402">
    <property type="entry name" value="MSC"/>
    <property type="match status" value="1"/>
</dbReference>